<protein>
    <submittedName>
        <fullName evidence="1">Uncharacterized protein</fullName>
    </submittedName>
</protein>
<name>A0ACC2RJP4_9FUNG</name>
<reference evidence="1" key="1">
    <citation type="submission" date="2022-04" db="EMBL/GenBank/DDBJ databases">
        <title>Genome of the entomopathogenic fungus Entomophthora muscae.</title>
        <authorList>
            <person name="Elya C."/>
            <person name="Lovett B.R."/>
            <person name="Lee E."/>
            <person name="Macias A.M."/>
            <person name="Hajek A.E."/>
            <person name="De Bivort B.L."/>
            <person name="Kasson M.T."/>
            <person name="De Fine Licht H.H."/>
            <person name="Stajich J.E."/>
        </authorList>
    </citation>
    <scope>NUCLEOTIDE SEQUENCE</scope>
    <source>
        <strain evidence="1">Berkeley</strain>
    </source>
</reference>
<dbReference type="EMBL" id="QTSX02007161">
    <property type="protein sequence ID" value="KAJ9050317.1"/>
    <property type="molecule type" value="Genomic_DNA"/>
</dbReference>
<sequence>MGVVCLARWNDANSSQSLLQLQDRVVKQFHGVVTGRWYGNLKLFRDSTIISNARVQAHQLKQAQNFRPNASQQLLINEITKHTNQTLYQLTLSNLPKKVFSWSSDSITESDPNLELLLSKLTNIWVPRQSAQIEGFIFDLGDFILRAGNLNIGTSYKGILLEVEYQPCNHPKLRLPLAKEFLAQVLPRPTNYLDTVAPNTAPEISFIDVDWYKTGLSTRTYSSLHTSHQYRALFEHDKLL</sequence>
<accession>A0ACC2RJP4</accession>
<proteinExistence type="predicted"/>
<organism evidence="1 2">
    <name type="scientific">Entomophthora muscae</name>
    <dbReference type="NCBI Taxonomy" id="34485"/>
    <lineage>
        <taxon>Eukaryota</taxon>
        <taxon>Fungi</taxon>
        <taxon>Fungi incertae sedis</taxon>
        <taxon>Zoopagomycota</taxon>
        <taxon>Entomophthoromycotina</taxon>
        <taxon>Entomophthoromycetes</taxon>
        <taxon>Entomophthorales</taxon>
        <taxon>Entomophthoraceae</taxon>
        <taxon>Entomophthora</taxon>
    </lineage>
</organism>
<comment type="caution">
    <text evidence="1">The sequence shown here is derived from an EMBL/GenBank/DDBJ whole genome shotgun (WGS) entry which is preliminary data.</text>
</comment>
<dbReference type="Proteomes" id="UP001165960">
    <property type="component" value="Unassembled WGS sequence"/>
</dbReference>
<keyword evidence="2" id="KW-1185">Reference proteome</keyword>
<gene>
    <name evidence="1" type="ORF">DSO57_1015534</name>
</gene>
<evidence type="ECO:0000313" key="1">
    <source>
        <dbReference type="EMBL" id="KAJ9050317.1"/>
    </source>
</evidence>
<evidence type="ECO:0000313" key="2">
    <source>
        <dbReference type="Proteomes" id="UP001165960"/>
    </source>
</evidence>